<evidence type="ECO:0000256" key="2">
    <source>
        <dbReference type="SAM" id="Phobius"/>
    </source>
</evidence>
<feature type="compositionally biased region" description="Polar residues" evidence="1">
    <location>
        <begin position="448"/>
        <end position="461"/>
    </location>
</feature>
<dbReference type="OrthoDB" id="5095936at2"/>
<keyword evidence="2" id="KW-1133">Transmembrane helix</keyword>
<keyword evidence="2" id="KW-0812">Transmembrane</keyword>
<organism evidence="3 4">
    <name type="scientific">Pseudoscardovia radai</name>
    <dbReference type="NCBI Taxonomy" id="987066"/>
    <lineage>
        <taxon>Bacteria</taxon>
        <taxon>Bacillati</taxon>
        <taxon>Actinomycetota</taxon>
        <taxon>Actinomycetes</taxon>
        <taxon>Bifidobacteriales</taxon>
        <taxon>Bifidobacteriaceae</taxon>
        <taxon>Pseudoscardovia</taxon>
    </lineage>
</organism>
<evidence type="ECO:0000256" key="1">
    <source>
        <dbReference type="SAM" id="MobiDB-lite"/>
    </source>
</evidence>
<dbReference type="InterPro" id="IPR029058">
    <property type="entry name" value="AB_hydrolase_fold"/>
</dbReference>
<dbReference type="Gene3D" id="3.40.50.1820">
    <property type="entry name" value="alpha/beta hydrolase"/>
    <property type="match status" value="1"/>
</dbReference>
<dbReference type="SUPFAM" id="SSF53474">
    <property type="entry name" value="alpha/beta-Hydrolases"/>
    <property type="match status" value="1"/>
</dbReference>
<reference evidence="3 4" key="1">
    <citation type="journal article" date="2017" name="BMC Genomics">
        <title>Comparative genomic and phylogenomic analyses of the Bifidobacteriaceae family.</title>
        <authorList>
            <person name="Lugli G.A."/>
            <person name="Milani C."/>
            <person name="Turroni F."/>
            <person name="Duranti S."/>
            <person name="Mancabelli L."/>
            <person name="Mangifesta M."/>
            <person name="Ferrario C."/>
            <person name="Modesto M."/>
            <person name="Mattarelli P."/>
            <person name="Jiri K."/>
            <person name="van Sinderen D."/>
            <person name="Ventura M."/>
        </authorList>
    </citation>
    <scope>NUCLEOTIDE SEQUENCE [LARGE SCALE GENOMIC DNA]</scope>
    <source>
        <strain evidence="3 4">DSM 24742</strain>
    </source>
</reference>
<evidence type="ECO:0000313" key="3">
    <source>
        <dbReference type="EMBL" id="OZG51856.1"/>
    </source>
</evidence>
<dbReference type="AlphaFoldDB" id="A0A261EYV9"/>
<keyword evidence="2" id="KW-0472">Membrane</keyword>
<name>A0A261EYV9_9BIFI</name>
<evidence type="ECO:0000313" key="4">
    <source>
        <dbReference type="Proteomes" id="UP000216725"/>
    </source>
</evidence>
<feature type="transmembrane region" description="Helical" evidence="2">
    <location>
        <begin position="177"/>
        <end position="199"/>
    </location>
</feature>
<accession>A0A261EYV9</accession>
<proteinExistence type="predicted"/>
<protein>
    <recommendedName>
        <fullName evidence="5">Esterase/lipase</fullName>
    </recommendedName>
</protein>
<dbReference type="EMBL" id="MWWR01000006">
    <property type="protein sequence ID" value="OZG51856.1"/>
    <property type="molecule type" value="Genomic_DNA"/>
</dbReference>
<feature type="transmembrane region" description="Helical" evidence="2">
    <location>
        <begin position="136"/>
        <end position="157"/>
    </location>
</feature>
<dbReference type="Proteomes" id="UP000216725">
    <property type="component" value="Unassembled WGS sequence"/>
</dbReference>
<comment type="caution">
    <text evidence="3">The sequence shown here is derived from an EMBL/GenBank/DDBJ whole genome shotgun (WGS) entry which is preliminary data.</text>
</comment>
<evidence type="ECO:0008006" key="5">
    <source>
        <dbReference type="Google" id="ProtNLM"/>
    </source>
</evidence>
<dbReference type="RefSeq" id="WP_094660749.1">
    <property type="nucleotide sequence ID" value="NZ_MWWR01000006.1"/>
</dbReference>
<gene>
    <name evidence="3" type="ORF">PSRA_0936</name>
</gene>
<keyword evidence="4" id="KW-1185">Reference proteome</keyword>
<feature type="region of interest" description="Disordered" evidence="1">
    <location>
        <begin position="448"/>
        <end position="471"/>
    </location>
</feature>
<sequence length="518" mass="56562">MTQYVDTKIRANLTYLGDIDALERFATGLLAVAERVSTITAMWQSMPLKMQMHRHSTMCPYLPMGAPSVTPSGHKSLPFDAIEGQARTHVEQYAQLAATLQSAAERILRAYSIYSDSEQRARRIVNEMIEFAIERFPIGSSFFLAGASVFIPFIGLVDEGEFTPASYSHELWWFQDGIVSGYGAVLSGVPMSAGLKSLFKKIGSSSGKMPGGIDLSRLFDPKTLDALEWKDVVENLFHTDEANEAAGQFTKLGGSFVDRIQGSDVNVYEIHPRKPLEKPETIADAYRNIELLNGPSTSPGYATICIQRLERPDGKRAWIVTLPDSDGHPDSPCSVNQIVPLMSDSSRQRLDSESMKFAREAMKQAGVKKGDDVVLIGGSQGGLTAASMAGGISSEYDFLHVVTASAPIANHPIPGNTYVTSVEMETDPLTALDGAQNPVRESWLTVQGMNSRTPSPTSTPVEGTGDHLEQPTGMNYQRAAWQNATEAGSPAVEEHERHFQEATQGELVGTYFYQGRIE</sequence>